<dbReference type="EMBL" id="DTKJ01000024">
    <property type="protein sequence ID" value="HGZ11339.1"/>
    <property type="molecule type" value="Genomic_DNA"/>
</dbReference>
<keyword evidence="6 10" id="KW-0143">Chaperone</keyword>
<sequence>MCNPMSQDNHPGDVPEAAEAEGAVSEETPPETEDLETRLAQKTQEAQEYYDRLLRLAAELENVKKRQEREMAEWRQYAHESLVKELLPILDNLERALEHGRQAGAPEPLMEGLDLVVQDFLKVLSRFGVTPVESLGGPFNPAYHHAVMEEEAPELEDKTVLRELQKGYLLQNRLLRPAMVVVSRSTAQASPKVKVDKTV</sequence>
<dbReference type="GO" id="GO:0042803">
    <property type="term" value="F:protein homodimerization activity"/>
    <property type="evidence" value="ECO:0007669"/>
    <property type="project" value="InterPro"/>
</dbReference>
<dbReference type="Pfam" id="PF01025">
    <property type="entry name" value="GrpE"/>
    <property type="match status" value="1"/>
</dbReference>
<dbReference type="GO" id="GO:0000774">
    <property type="term" value="F:adenyl-nucleotide exchange factor activity"/>
    <property type="evidence" value="ECO:0007669"/>
    <property type="project" value="InterPro"/>
</dbReference>
<dbReference type="InterPro" id="IPR009012">
    <property type="entry name" value="GrpE_head"/>
</dbReference>
<feature type="region of interest" description="Disordered" evidence="13">
    <location>
        <begin position="1"/>
        <end position="42"/>
    </location>
</feature>
<dbReference type="GO" id="GO:0005737">
    <property type="term" value="C:cytoplasm"/>
    <property type="evidence" value="ECO:0007669"/>
    <property type="project" value="UniProtKB-SubCell"/>
</dbReference>
<dbReference type="SUPFAM" id="SSF51064">
    <property type="entry name" value="Head domain of nucleotide exchange factor GrpE"/>
    <property type="match status" value="1"/>
</dbReference>
<reference evidence="14" key="1">
    <citation type="journal article" date="2020" name="mSystems">
        <title>Genome- and Community-Level Interaction Insights into Carbon Utilization and Element Cycling Functions of Hydrothermarchaeota in Hydrothermal Sediment.</title>
        <authorList>
            <person name="Zhou Z."/>
            <person name="Liu Y."/>
            <person name="Xu W."/>
            <person name="Pan J."/>
            <person name="Luo Z.H."/>
            <person name="Li M."/>
        </authorList>
    </citation>
    <scope>NUCLEOTIDE SEQUENCE [LARGE SCALE GENOMIC DNA]</scope>
    <source>
        <strain evidence="14">SpSt-853</strain>
    </source>
</reference>
<dbReference type="AlphaFoldDB" id="A0A7C5ELX4"/>
<proteinExistence type="inferred from homology"/>
<organism evidence="14">
    <name type="scientific">Desulfobacca acetoxidans</name>
    <dbReference type="NCBI Taxonomy" id="60893"/>
    <lineage>
        <taxon>Bacteria</taxon>
        <taxon>Pseudomonadati</taxon>
        <taxon>Thermodesulfobacteriota</taxon>
        <taxon>Desulfobaccia</taxon>
        <taxon>Desulfobaccales</taxon>
        <taxon>Desulfobaccaceae</taxon>
        <taxon>Desulfobacca</taxon>
    </lineage>
</organism>
<dbReference type="GO" id="GO:0006457">
    <property type="term" value="P:protein folding"/>
    <property type="evidence" value="ECO:0007669"/>
    <property type="project" value="InterPro"/>
</dbReference>
<evidence type="ECO:0000256" key="8">
    <source>
        <dbReference type="ARBA" id="ARBA00072274"/>
    </source>
</evidence>
<comment type="caution">
    <text evidence="14">The sequence shown here is derived from an EMBL/GenBank/DDBJ whole genome shotgun (WGS) entry which is preliminary data.</text>
</comment>
<evidence type="ECO:0000256" key="10">
    <source>
        <dbReference type="HAMAP-Rule" id="MF_01151"/>
    </source>
</evidence>
<evidence type="ECO:0000256" key="2">
    <source>
        <dbReference type="ARBA" id="ARBA00009054"/>
    </source>
</evidence>
<dbReference type="InterPro" id="IPR000740">
    <property type="entry name" value="GrpE"/>
</dbReference>
<evidence type="ECO:0000256" key="11">
    <source>
        <dbReference type="RuleBase" id="RU000639"/>
    </source>
</evidence>
<dbReference type="Gene3D" id="2.30.22.10">
    <property type="entry name" value="Head domain of nucleotide exchange factor GrpE"/>
    <property type="match status" value="1"/>
</dbReference>
<comment type="subcellular location">
    <subcellularLocation>
        <location evidence="1 10">Cytoplasm</location>
    </subcellularLocation>
</comment>
<dbReference type="SUPFAM" id="SSF58014">
    <property type="entry name" value="Coiled-coil domain of nucleotide exchange factor GrpE"/>
    <property type="match status" value="1"/>
</dbReference>
<comment type="function">
    <text evidence="7 10 11">Participates actively in the response to hyperosmotic and heat shock by preventing the aggregation of stress-denatured proteins, in association with DnaK and GrpE. It is the nucleotide exchange factor for DnaK and may function as a thermosensor. Unfolded proteins bind initially to DnaJ; upon interaction with the DnaJ-bound protein, DnaK hydrolyzes its bound ATP, resulting in the formation of a stable complex. GrpE releases ADP from DnaK; ATP binding to DnaK triggers the release of the substrate protein, thus completing the reaction cycle. Several rounds of ATP-dependent interactions between DnaJ, DnaK and GrpE are required for fully efficient folding.</text>
</comment>
<dbReference type="FunFam" id="2.30.22.10:FF:000001">
    <property type="entry name" value="Protein GrpE"/>
    <property type="match status" value="1"/>
</dbReference>
<accession>A0A7C5ELX4</accession>
<dbReference type="InterPro" id="IPR013805">
    <property type="entry name" value="GrpE_CC"/>
</dbReference>
<dbReference type="PANTHER" id="PTHR21237">
    <property type="entry name" value="GRPE PROTEIN"/>
    <property type="match status" value="1"/>
</dbReference>
<comment type="subunit">
    <text evidence="3 10">Homodimer.</text>
</comment>
<gene>
    <name evidence="10 14" type="primary">grpE</name>
    <name evidence="14" type="ORF">ENW48_03860</name>
</gene>
<evidence type="ECO:0000256" key="3">
    <source>
        <dbReference type="ARBA" id="ARBA00011738"/>
    </source>
</evidence>
<dbReference type="PROSITE" id="PS01071">
    <property type="entry name" value="GRPE"/>
    <property type="match status" value="1"/>
</dbReference>
<dbReference type="PANTHER" id="PTHR21237:SF23">
    <property type="entry name" value="GRPE PROTEIN HOMOLOG, MITOCHONDRIAL"/>
    <property type="match status" value="1"/>
</dbReference>
<evidence type="ECO:0000256" key="7">
    <source>
        <dbReference type="ARBA" id="ARBA00053401"/>
    </source>
</evidence>
<evidence type="ECO:0000256" key="5">
    <source>
        <dbReference type="ARBA" id="ARBA00023016"/>
    </source>
</evidence>
<dbReference type="GO" id="GO:0051082">
    <property type="term" value="F:unfolded protein binding"/>
    <property type="evidence" value="ECO:0007669"/>
    <property type="project" value="TreeGrafter"/>
</dbReference>
<dbReference type="PRINTS" id="PR00773">
    <property type="entry name" value="GRPEPROTEIN"/>
</dbReference>
<dbReference type="NCBIfam" id="NF010738">
    <property type="entry name" value="PRK14140.1"/>
    <property type="match status" value="1"/>
</dbReference>
<evidence type="ECO:0000256" key="4">
    <source>
        <dbReference type="ARBA" id="ARBA00022490"/>
    </source>
</evidence>
<name>A0A7C5ELX4_9BACT</name>
<keyword evidence="5 10" id="KW-0346">Stress response</keyword>
<evidence type="ECO:0000256" key="1">
    <source>
        <dbReference type="ARBA" id="ARBA00004496"/>
    </source>
</evidence>
<comment type="similarity">
    <text evidence="2 10 12">Belongs to the GrpE family.</text>
</comment>
<evidence type="ECO:0000313" key="14">
    <source>
        <dbReference type="EMBL" id="HGZ11339.1"/>
    </source>
</evidence>
<keyword evidence="4 10" id="KW-0963">Cytoplasm</keyword>
<protein>
    <recommendedName>
        <fullName evidence="8 10">Protein GrpE</fullName>
    </recommendedName>
    <alternativeName>
        <fullName evidence="9 10">HSP-70 cofactor</fullName>
    </alternativeName>
</protein>
<dbReference type="GO" id="GO:0051087">
    <property type="term" value="F:protein-folding chaperone binding"/>
    <property type="evidence" value="ECO:0007669"/>
    <property type="project" value="InterPro"/>
</dbReference>
<dbReference type="CDD" id="cd00446">
    <property type="entry name" value="GrpE"/>
    <property type="match status" value="1"/>
</dbReference>
<evidence type="ECO:0000256" key="9">
    <source>
        <dbReference type="ARBA" id="ARBA00076414"/>
    </source>
</evidence>
<dbReference type="Gene3D" id="3.90.20.20">
    <property type="match status" value="1"/>
</dbReference>
<evidence type="ECO:0000256" key="13">
    <source>
        <dbReference type="SAM" id="MobiDB-lite"/>
    </source>
</evidence>
<dbReference type="HAMAP" id="MF_01151">
    <property type="entry name" value="GrpE"/>
    <property type="match status" value="1"/>
</dbReference>
<evidence type="ECO:0000256" key="6">
    <source>
        <dbReference type="ARBA" id="ARBA00023186"/>
    </source>
</evidence>
<evidence type="ECO:0000256" key="12">
    <source>
        <dbReference type="RuleBase" id="RU004478"/>
    </source>
</evidence>